<proteinExistence type="predicted"/>
<evidence type="ECO:0000256" key="3">
    <source>
        <dbReference type="SAM" id="MobiDB-lite"/>
    </source>
</evidence>
<evidence type="ECO:0000256" key="1">
    <source>
        <dbReference type="ARBA" id="ARBA00022603"/>
    </source>
</evidence>
<keyword evidence="6" id="KW-1185">Reference proteome</keyword>
<feature type="compositionally biased region" description="Pro residues" evidence="3">
    <location>
        <begin position="48"/>
        <end position="60"/>
    </location>
</feature>
<accession>A0ABQ6MGI1</accession>
<evidence type="ECO:0000313" key="5">
    <source>
        <dbReference type="EMBL" id="GMI25416.1"/>
    </source>
</evidence>
<dbReference type="PANTHER" id="PTHR43191:SF7">
    <property type="entry name" value="OBP33PEP LIKE PROTEIN"/>
    <property type="match status" value="1"/>
</dbReference>
<keyword evidence="1" id="KW-0489">Methyltransferase</keyword>
<organism evidence="5 6">
    <name type="scientific">Tetraparma gracilis</name>
    <dbReference type="NCBI Taxonomy" id="2962635"/>
    <lineage>
        <taxon>Eukaryota</taxon>
        <taxon>Sar</taxon>
        <taxon>Stramenopiles</taxon>
        <taxon>Ochrophyta</taxon>
        <taxon>Bolidophyceae</taxon>
        <taxon>Parmales</taxon>
        <taxon>Triparmaceae</taxon>
        <taxon>Tetraparma</taxon>
    </lineage>
</organism>
<evidence type="ECO:0000313" key="6">
    <source>
        <dbReference type="Proteomes" id="UP001165060"/>
    </source>
</evidence>
<dbReference type="InterPro" id="IPR029028">
    <property type="entry name" value="Alpha/beta_knot_MTases"/>
</dbReference>
<dbReference type="InterPro" id="IPR029026">
    <property type="entry name" value="tRNA_m1G_MTases_N"/>
</dbReference>
<dbReference type="Gene3D" id="3.40.1280.10">
    <property type="match status" value="1"/>
</dbReference>
<dbReference type="InterPro" id="IPR051259">
    <property type="entry name" value="rRNA_Methyltransferase"/>
</dbReference>
<comment type="caution">
    <text evidence="5">The sequence shown here is derived from an EMBL/GenBank/DDBJ whole genome shotgun (WGS) entry which is preliminary data.</text>
</comment>
<dbReference type="PANTHER" id="PTHR43191">
    <property type="entry name" value="RRNA METHYLTRANSFERASE 3"/>
    <property type="match status" value="1"/>
</dbReference>
<gene>
    <name evidence="5" type="ORF">TeGR_g9573</name>
</gene>
<feature type="region of interest" description="Disordered" evidence="3">
    <location>
        <begin position="22"/>
        <end position="61"/>
    </location>
</feature>
<dbReference type="Pfam" id="PF00588">
    <property type="entry name" value="SpoU_methylase"/>
    <property type="match status" value="1"/>
</dbReference>
<dbReference type="Proteomes" id="UP001165060">
    <property type="component" value="Unassembled WGS sequence"/>
</dbReference>
<dbReference type="SUPFAM" id="SSF75217">
    <property type="entry name" value="alpha/beta knot"/>
    <property type="match status" value="1"/>
</dbReference>
<name>A0ABQ6MGI1_9STRA</name>
<dbReference type="EMBL" id="BRYB01004083">
    <property type="protein sequence ID" value="GMI25416.1"/>
    <property type="molecule type" value="Genomic_DNA"/>
</dbReference>
<evidence type="ECO:0000259" key="4">
    <source>
        <dbReference type="Pfam" id="PF00588"/>
    </source>
</evidence>
<feature type="domain" description="tRNA/rRNA methyltransferase SpoU type" evidence="4">
    <location>
        <begin position="171"/>
        <end position="323"/>
    </location>
</feature>
<sequence>MLPARPLLRPSLLRPALLSLRPPPSTLACTSKSKPPKFLPARPRPFSSRPPKPPPPPPAEQPITQALRISLLHAHLSVAHSIDPSLLSLSEVTSVGPEAYKTYTTYIAPKRDKLDGFLNNSTLLDAEKHAERASNQIAFLYKKHLAATSPSIRNVDVPLAPSSAPSTRHPIVLLLDSLRSAQNVGSLLRSSDAAGLTEVVTTGITPHIGGAGGPKVLKVSLGAERSVPYRHVPSLFDAVRELRGRGYKIVCLETAEEAVGLYEVDWGGWIEGSAGVALVLGNEVSGVDPLLLAAEELIDGIVEIPMHGAKNSLNVAVAGPLAMFEIVRCLSHDEDGGRSY</sequence>
<protein>
    <recommendedName>
        <fullName evidence="4">tRNA/rRNA methyltransferase SpoU type domain-containing protein</fullName>
    </recommendedName>
</protein>
<keyword evidence="2" id="KW-0808">Transferase</keyword>
<evidence type="ECO:0000256" key="2">
    <source>
        <dbReference type="ARBA" id="ARBA00022679"/>
    </source>
</evidence>
<dbReference type="InterPro" id="IPR001537">
    <property type="entry name" value="SpoU_MeTrfase"/>
</dbReference>
<reference evidence="5 6" key="1">
    <citation type="journal article" date="2023" name="Commun. Biol.">
        <title>Genome analysis of Parmales, the sister group of diatoms, reveals the evolutionary specialization of diatoms from phago-mixotrophs to photoautotrophs.</title>
        <authorList>
            <person name="Ban H."/>
            <person name="Sato S."/>
            <person name="Yoshikawa S."/>
            <person name="Yamada K."/>
            <person name="Nakamura Y."/>
            <person name="Ichinomiya M."/>
            <person name="Sato N."/>
            <person name="Blanc-Mathieu R."/>
            <person name="Endo H."/>
            <person name="Kuwata A."/>
            <person name="Ogata H."/>
        </authorList>
    </citation>
    <scope>NUCLEOTIDE SEQUENCE [LARGE SCALE GENOMIC DNA]</scope>
</reference>